<evidence type="ECO:0000259" key="12">
    <source>
        <dbReference type="Pfam" id="PF08546"/>
    </source>
</evidence>
<reference evidence="13 14" key="1">
    <citation type="submission" date="2013-10" db="EMBL/GenBank/DDBJ databases">
        <title>Salinisphaera japonica YTM-1 Genome Sequencing.</title>
        <authorList>
            <person name="Lai Q."/>
            <person name="Li C."/>
            <person name="Shao Z."/>
        </authorList>
    </citation>
    <scope>NUCLEOTIDE SEQUENCE [LARGE SCALE GENOMIC DNA]</scope>
    <source>
        <strain evidence="13 14">YTM-1</strain>
    </source>
</reference>
<dbReference type="PANTHER" id="PTHR43765">
    <property type="entry name" value="2-DEHYDROPANTOATE 2-REDUCTASE-RELATED"/>
    <property type="match status" value="1"/>
</dbReference>
<dbReference type="GO" id="GO:0008677">
    <property type="term" value="F:2-dehydropantoate 2-reductase activity"/>
    <property type="evidence" value="ECO:0007669"/>
    <property type="project" value="UniProtKB-EC"/>
</dbReference>
<comment type="function">
    <text evidence="10">Catalyzes the NADPH-dependent reduction of ketopantoate into pantoic acid.</text>
</comment>
<evidence type="ECO:0000256" key="4">
    <source>
        <dbReference type="ARBA" id="ARBA00019465"/>
    </source>
</evidence>
<dbReference type="Pfam" id="PF02558">
    <property type="entry name" value="ApbA"/>
    <property type="match status" value="1"/>
</dbReference>
<dbReference type="SUPFAM" id="SSF48179">
    <property type="entry name" value="6-phosphogluconate dehydrogenase C-terminal domain-like"/>
    <property type="match status" value="1"/>
</dbReference>
<dbReference type="Pfam" id="PF08546">
    <property type="entry name" value="ApbA_C"/>
    <property type="match status" value="1"/>
</dbReference>
<evidence type="ECO:0000256" key="5">
    <source>
        <dbReference type="ARBA" id="ARBA00022655"/>
    </source>
</evidence>
<dbReference type="InterPro" id="IPR050838">
    <property type="entry name" value="Ketopantoate_reductase"/>
</dbReference>
<dbReference type="InterPro" id="IPR008927">
    <property type="entry name" value="6-PGluconate_DH-like_C_sf"/>
</dbReference>
<evidence type="ECO:0000256" key="8">
    <source>
        <dbReference type="ARBA" id="ARBA00032024"/>
    </source>
</evidence>
<name>A0A423PYP8_9GAMM</name>
<feature type="domain" description="Ketopantoate reductase C-terminal" evidence="12">
    <location>
        <begin position="174"/>
        <end position="294"/>
    </location>
</feature>
<evidence type="ECO:0000313" key="13">
    <source>
        <dbReference type="EMBL" id="ROO30643.1"/>
    </source>
</evidence>
<comment type="pathway">
    <text evidence="1 10">Cofactor biosynthesis; (R)-pantothenate biosynthesis; (R)-pantoate from 3-methyl-2-oxobutanoate: step 2/2.</text>
</comment>
<dbReference type="FunCoup" id="A0A423PYP8">
    <property type="interactions" value="350"/>
</dbReference>
<evidence type="ECO:0000256" key="2">
    <source>
        <dbReference type="ARBA" id="ARBA00007870"/>
    </source>
</evidence>
<keyword evidence="6 10" id="KW-0521">NADP</keyword>
<evidence type="ECO:0000256" key="1">
    <source>
        <dbReference type="ARBA" id="ARBA00004994"/>
    </source>
</evidence>
<dbReference type="AlphaFoldDB" id="A0A423PYP8"/>
<dbReference type="PANTHER" id="PTHR43765:SF2">
    <property type="entry name" value="2-DEHYDROPANTOATE 2-REDUCTASE"/>
    <property type="match status" value="1"/>
</dbReference>
<comment type="caution">
    <text evidence="13">The sequence shown here is derived from an EMBL/GenBank/DDBJ whole genome shotgun (WGS) entry which is preliminary data.</text>
</comment>
<dbReference type="Gene3D" id="1.10.1040.10">
    <property type="entry name" value="N-(1-d-carboxylethyl)-l-norvaline Dehydrogenase, domain 2"/>
    <property type="match status" value="1"/>
</dbReference>
<keyword evidence="7 10" id="KW-0560">Oxidoreductase</keyword>
<evidence type="ECO:0000259" key="11">
    <source>
        <dbReference type="Pfam" id="PF02558"/>
    </source>
</evidence>
<dbReference type="UniPathway" id="UPA00028">
    <property type="reaction ID" value="UER00004"/>
</dbReference>
<evidence type="ECO:0000256" key="10">
    <source>
        <dbReference type="RuleBase" id="RU362068"/>
    </source>
</evidence>
<dbReference type="InterPro" id="IPR013332">
    <property type="entry name" value="KPR_N"/>
</dbReference>
<gene>
    <name evidence="13" type="ORF">SAJA_04670</name>
</gene>
<dbReference type="EMBL" id="AYKG01000011">
    <property type="protein sequence ID" value="ROO30643.1"/>
    <property type="molecule type" value="Genomic_DNA"/>
</dbReference>
<sequence length="298" mass="31653">MNHPAPPAGHPWHIVGCGRMGTLAAFYLQRAGASVTVIRPGRPHQRRVHLRFAGDTRSQMLALPVRPPEHVTAVTRLVVACKTPYSAARLAPIDLAPDALVLRLQNGIGSLDGLLRPSQRLIEVVTASAVKSDTPETLDVVAENETAFGGGTPPADWPTLARAWPGAQWEHAIRMPQWRKLVVNAVLNPLTALYDVRNGALVDNTTLMAPATALAAEADTILATLDGGWPGGSIETVRAVAHATAANTSSMRADLQAGALTEIEAINGWLVAQAKRLGVAAPEHEAIIARIRARHPAL</sequence>
<dbReference type="GO" id="GO:0015940">
    <property type="term" value="P:pantothenate biosynthetic process"/>
    <property type="evidence" value="ECO:0007669"/>
    <property type="project" value="UniProtKB-UniPathway"/>
</dbReference>
<evidence type="ECO:0000256" key="7">
    <source>
        <dbReference type="ARBA" id="ARBA00023002"/>
    </source>
</evidence>
<dbReference type="SUPFAM" id="SSF51735">
    <property type="entry name" value="NAD(P)-binding Rossmann-fold domains"/>
    <property type="match status" value="1"/>
</dbReference>
<evidence type="ECO:0000256" key="3">
    <source>
        <dbReference type="ARBA" id="ARBA00013014"/>
    </source>
</evidence>
<dbReference type="GO" id="GO:0050661">
    <property type="term" value="F:NADP binding"/>
    <property type="evidence" value="ECO:0007669"/>
    <property type="project" value="TreeGrafter"/>
</dbReference>
<dbReference type="InParanoid" id="A0A423PYP8"/>
<evidence type="ECO:0000313" key="14">
    <source>
        <dbReference type="Proteomes" id="UP000285310"/>
    </source>
</evidence>
<evidence type="ECO:0000256" key="9">
    <source>
        <dbReference type="ARBA" id="ARBA00048793"/>
    </source>
</evidence>
<feature type="domain" description="Ketopantoate reductase N-terminal" evidence="11">
    <location>
        <begin position="12"/>
        <end position="149"/>
    </location>
</feature>
<dbReference type="Proteomes" id="UP000285310">
    <property type="component" value="Unassembled WGS sequence"/>
</dbReference>
<dbReference type="RefSeq" id="WP_221180123.1">
    <property type="nucleotide sequence ID" value="NZ_AYKG01000011.1"/>
</dbReference>
<organism evidence="13 14">
    <name type="scientific">Salinisphaera japonica YTM-1</name>
    <dbReference type="NCBI Taxonomy" id="1209778"/>
    <lineage>
        <taxon>Bacteria</taxon>
        <taxon>Pseudomonadati</taxon>
        <taxon>Pseudomonadota</taxon>
        <taxon>Gammaproteobacteria</taxon>
        <taxon>Salinisphaerales</taxon>
        <taxon>Salinisphaeraceae</taxon>
        <taxon>Salinisphaera</taxon>
    </lineage>
</organism>
<dbReference type="InterPro" id="IPR036291">
    <property type="entry name" value="NAD(P)-bd_dom_sf"/>
</dbReference>
<keyword evidence="5 10" id="KW-0566">Pantothenate biosynthesis</keyword>
<dbReference type="InterPro" id="IPR003710">
    <property type="entry name" value="ApbA"/>
</dbReference>
<dbReference type="EC" id="1.1.1.169" evidence="3 10"/>
<comment type="similarity">
    <text evidence="2 10">Belongs to the ketopantoate reductase family.</text>
</comment>
<keyword evidence="14" id="KW-1185">Reference proteome</keyword>
<dbReference type="InterPro" id="IPR013328">
    <property type="entry name" value="6PGD_dom2"/>
</dbReference>
<dbReference type="GO" id="GO:0005737">
    <property type="term" value="C:cytoplasm"/>
    <property type="evidence" value="ECO:0007669"/>
    <property type="project" value="TreeGrafter"/>
</dbReference>
<comment type="catalytic activity">
    <reaction evidence="9 10">
        <text>(R)-pantoate + NADP(+) = 2-dehydropantoate + NADPH + H(+)</text>
        <dbReference type="Rhea" id="RHEA:16233"/>
        <dbReference type="ChEBI" id="CHEBI:11561"/>
        <dbReference type="ChEBI" id="CHEBI:15378"/>
        <dbReference type="ChEBI" id="CHEBI:15980"/>
        <dbReference type="ChEBI" id="CHEBI:57783"/>
        <dbReference type="ChEBI" id="CHEBI:58349"/>
        <dbReference type="EC" id="1.1.1.169"/>
    </reaction>
</comment>
<accession>A0A423PYP8</accession>
<dbReference type="Gene3D" id="3.40.50.720">
    <property type="entry name" value="NAD(P)-binding Rossmann-like Domain"/>
    <property type="match status" value="1"/>
</dbReference>
<protein>
    <recommendedName>
        <fullName evidence="4 10">2-dehydropantoate 2-reductase</fullName>
        <ecNumber evidence="3 10">1.1.1.169</ecNumber>
    </recommendedName>
    <alternativeName>
        <fullName evidence="8 10">Ketopantoate reductase</fullName>
    </alternativeName>
</protein>
<evidence type="ECO:0000256" key="6">
    <source>
        <dbReference type="ARBA" id="ARBA00022857"/>
    </source>
</evidence>
<dbReference type="NCBIfam" id="TIGR00745">
    <property type="entry name" value="apbA_panE"/>
    <property type="match status" value="1"/>
</dbReference>
<dbReference type="InterPro" id="IPR013752">
    <property type="entry name" value="KPA_reductase"/>
</dbReference>
<proteinExistence type="inferred from homology"/>